<keyword evidence="3" id="KW-1185">Reference proteome</keyword>
<dbReference type="Proteomes" id="UP000194003">
    <property type="component" value="Unassembled WGS sequence"/>
</dbReference>
<reference evidence="2 3" key="1">
    <citation type="journal article" date="2016" name="BMC Genomics">
        <title>Combined genomic and structural analyses of a cultured magnetotactic bacterium reveals its niche adaptation to a dynamic environment.</title>
        <authorList>
            <person name="Araujo A.C."/>
            <person name="Morillo V."/>
            <person name="Cypriano J."/>
            <person name="Teixeira L.C."/>
            <person name="Leao P."/>
            <person name="Lyra S."/>
            <person name="Almeida L.G."/>
            <person name="Bazylinski D.A."/>
            <person name="Vasconcellos A.T."/>
            <person name="Abreu F."/>
            <person name="Lins U."/>
        </authorList>
    </citation>
    <scope>NUCLEOTIDE SEQUENCE [LARGE SCALE GENOMIC DNA]</scope>
    <source>
        <strain evidence="2 3">IT-1</strain>
    </source>
</reference>
<evidence type="ECO:0000313" key="2">
    <source>
        <dbReference type="EMBL" id="OSM07163.1"/>
    </source>
</evidence>
<dbReference type="EMBL" id="LVJN01000015">
    <property type="protein sequence ID" value="OSM07163.1"/>
    <property type="molecule type" value="Genomic_DNA"/>
</dbReference>
<dbReference type="STRING" id="1434232.MAIT1_03918"/>
<comment type="caution">
    <text evidence="2">The sequence shown here is derived from an EMBL/GenBank/DDBJ whole genome shotgun (WGS) entry which is preliminary data.</text>
</comment>
<proteinExistence type="predicted"/>
<feature type="signal peptide" evidence="1">
    <location>
        <begin position="1"/>
        <end position="28"/>
    </location>
</feature>
<name>A0A1Y2K8X0_9PROT</name>
<evidence type="ECO:0000256" key="1">
    <source>
        <dbReference type="SAM" id="SignalP"/>
    </source>
</evidence>
<accession>A0A1Y2K8X0</accession>
<evidence type="ECO:0000313" key="3">
    <source>
        <dbReference type="Proteomes" id="UP000194003"/>
    </source>
</evidence>
<protein>
    <submittedName>
        <fullName evidence="2">Uncharacterized protein</fullName>
    </submittedName>
</protein>
<gene>
    <name evidence="2" type="ORF">MAIT1_03918</name>
</gene>
<dbReference type="AlphaFoldDB" id="A0A1Y2K8X0"/>
<feature type="chain" id="PRO_5013141648" evidence="1">
    <location>
        <begin position="29"/>
        <end position="334"/>
    </location>
</feature>
<sequence>MKNRRIKSLTIRLAAVAALLGAALPLQATYAQMGAGAQVDWNSQIVQATDFGTVDMQRMRNKPQAMIMALQAARVNAMAKLAEALNDVNIDQRHLVKDGLAQGSVVSAKLSASLHGAFEIDRNVEWIEGTPMARVTMGVCMTRSSARCQQQPNALIDAVPQTAPAMSMPSLPGASAPVAPMQPAPAPAQAMAAVAPAPQLPAASQPAPAPAPIAQPLTDHATGLVVSLGGAAYNPSLHPVIYTGTPSQPDVVYSGLMVDMEAYRKLGVAAFAPDLAQAKAQSVRVGEAPMVVAAQGADEYGIRISAEDANRIRFSTTHGDNFLRAARVIIASGN</sequence>
<organism evidence="2 3">
    <name type="scientific">Magnetofaba australis IT-1</name>
    <dbReference type="NCBI Taxonomy" id="1434232"/>
    <lineage>
        <taxon>Bacteria</taxon>
        <taxon>Pseudomonadati</taxon>
        <taxon>Pseudomonadota</taxon>
        <taxon>Magnetococcia</taxon>
        <taxon>Magnetococcales</taxon>
        <taxon>Magnetococcaceae</taxon>
        <taxon>Magnetofaba</taxon>
    </lineage>
</organism>
<dbReference type="RefSeq" id="WP_085441119.1">
    <property type="nucleotide sequence ID" value="NZ_LVJN01000015.1"/>
</dbReference>
<keyword evidence="1" id="KW-0732">Signal</keyword>